<evidence type="ECO:0000259" key="7">
    <source>
        <dbReference type="Pfam" id="PF01052"/>
    </source>
</evidence>
<dbReference type="Proteomes" id="UP001162881">
    <property type="component" value="Unassembled WGS sequence"/>
</dbReference>
<keyword evidence="8" id="KW-0282">Flagellum</keyword>
<keyword evidence="4" id="KW-0283">Flagellar rotation</keyword>
<organism evidence="8 9">
    <name type="scientific">Novosphingobium organovorum</name>
    <dbReference type="NCBI Taxonomy" id="2930092"/>
    <lineage>
        <taxon>Bacteria</taxon>
        <taxon>Pseudomonadati</taxon>
        <taxon>Pseudomonadota</taxon>
        <taxon>Alphaproteobacteria</taxon>
        <taxon>Sphingomonadales</taxon>
        <taxon>Sphingomonadaceae</taxon>
        <taxon>Novosphingobium</taxon>
    </lineage>
</organism>
<dbReference type="Gene3D" id="3.40.1550.10">
    <property type="entry name" value="CheC-like"/>
    <property type="match status" value="1"/>
</dbReference>
<comment type="function">
    <text evidence="6">FliM is one of three proteins (FliG, FliN, FliM) that forms the rotor-mounted switch complex (C ring), located at the base of the basal body. This complex interacts with the CheY and CheZ chemotaxis proteins, in addition to contacting components of the motor that determine the direction of flagellar rotation.</text>
</comment>
<dbReference type="InterPro" id="IPR001543">
    <property type="entry name" value="FliN-like_C"/>
</dbReference>
<keyword evidence="3" id="KW-0145">Chemotaxis</keyword>
<comment type="caution">
    <text evidence="8">The sequence shown here is derived from an EMBL/GenBank/DDBJ whole genome shotgun (WGS) entry which is preliminary data.</text>
</comment>
<evidence type="ECO:0000256" key="6">
    <source>
        <dbReference type="ARBA" id="ARBA00025044"/>
    </source>
</evidence>
<dbReference type="Gene3D" id="2.30.330.10">
    <property type="entry name" value="SpoA-like"/>
    <property type="match status" value="1"/>
</dbReference>
<evidence type="ECO:0000313" key="8">
    <source>
        <dbReference type="EMBL" id="MCJ2183246.1"/>
    </source>
</evidence>
<dbReference type="SUPFAM" id="SSF101801">
    <property type="entry name" value="Surface presentation of antigens (SPOA)"/>
    <property type="match status" value="1"/>
</dbReference>
<dbReference type="RefSeq" id="WP_244020839.1">
    <property type="nucleotide sequence ID" value="NZ_JALHLF010000039.1"/>
</dbReference>
<protein>
    <submittedName>
        <fullName evidence="8">FliM/FliN family flagellar motor switch protein</fullName>
    </submittedName>
</protein>
<reference evidence="8" key="1">
    <citation type="submission" date="2022-03" db="EMBL/GenBank/DDBJ databases">
        <title>Identification of a novel bacterium isolated from mangrove sediments.</title>
        <authorList>
            <person name="Pan X."/>
        </authorList>
    </citation>
    <scope>NUCLEOTIDE SEQUENCE</scope>
    <source>
        <strain evidence="8">B1949</strain>
    </source>
</reference>
<dbReference type="Pfam" id="PF01052">
    <property type="entry name" value="FliMN_C"/>
    <property type="match status" value="1"/>
</dbReference>
<accession>A0ABT0BDU7</accession>
<feature type="domain" description="Flagellar motor switch protein FliN-like C-terminal" evidence="7">
    <location>
        <begin position="233"/>
        <end position="294"/>
    </location>
</feature>
<keyword evidence="5" id="KW-0472">Membrane</keyword>
<dbReference type="InterPro" id="IPR028976">
    <property type="entry name" value="CheC-like_sf"/>
</dbReference>
<keyword evidence="8" id="KW-0969">Cilium</keyword>
<evidence type="ECO:0000256" key="5">
    <source>
        <dbReference type="ARBA" id="ARBA00023136"/>
    </source>
</evidence>
<evidence type="ECO:0000313" key="9">
    <source>
        <dbReference type="Proteomes" id="UP001162881"/>
    </source>
</evidence>
<keyword evidence="2" id="KW-1003">Cell membrane</keyword>
<sequence>MASASPPSPARKAKHCTELVGAPPSLDELVPALSFLGEKLARVLPAYLARVTGGEPPLVRVGMPMDTTLGGIQSELETLASHALLGIGPKNRPVLATFEAAPVFRLVDRAFGGTGLVPDPLPDTFPVSAELLLARIEQAICDTLSQVFASERPHPVRFVRRDTSLRQLDPFDKRTDLLQLTLDIEDADAEPWSLALAFPQATLADVLTTRRPVAPRRAPRRKAGHEAEPFASLTLEITAVLVDMPISMRRLSALKPGDVIPVPVARAVPLMAGGHIIATGTVGELDDKVAVQIGQAF</sequence>
<comment type="subcellular location">
    <subcellularLocation>
        <location evidence="1">Cell membrane</location>
        <topology evidence="1">Peripheral membrane protein</topology>
    </subcellularLocation>
</comment>
<name>A0ABT0BDU7_9SPHN</name>
<keyword evidence="9" id="KW-1185">Reference proteome</keyword>
<dbReference type="EMBL" id="JALHLF010000039">
    <property type="protein sequence ID" value="MCJ2183246.1"/>
    <property type="molecule type" value="Genomic_DNA"/>
</dbReference>
<dbReference type="InterPro" id="IPR036429">
    <property type="entry name" value="SpoA-like_sf"/>
</dbReference>
<evidence type="ECO:0000256" key="3">
    <source>
        <dbReference type="ARBA" id="ARBA00022500"/>
    </source>
</evidence>
<evidence type="ECO:0000256" key="1">
    <source>
        <dbReference type="ARBA" id="ARBA00004202"/>
    </source>
</evidence>
<keyword evidence="8" id="KW-0966">Cell projection</keyword>
<evidence type="ECO:0000256" key="4">
    <source>
        <dbReference type="ARBA" id="ARBA00022779"/>
    </source>
</evidence>
<proteinExistence type="predicted"/>
<gene>
    <name evidence="8" type="ORF">MTR62_11160</name>
</gene>
<evidence type="ECO:0000256" key="2">
    <source>
        <dbReference type="ARBA" id="ARBA00022475"/>
    </source>
</evidence>